<keyword evidence="2" id="KW-1185">Reference proteome</keyword>
<protein>
    <recommendedName>
        <fullName evidence="3">Helicase C-terminal domain-containing protein</fullName>
    </recommendedName>
</protein>
<dbReference type="Proteomes" id="UP000283841">
    <property type="component" value="Unassembled WGS sequence"/>
</dbReference>
<proteinExistence type="predicted"/>
<organism evidence="1 2">
    <name type="scientific">Byssochlamys spectabilis</name>
    <name type="common">Paecilomyces variotii</name>
    <dbReference type="NCBI Taxonomy" id="264951"/>
    <lineage>
        <taxon>Eukaryota</taxon>
        <taxon>Fungi</taxon>
        <taxon>Dikarya</taxon>
        <taxon>Ascomycota</taxon>
        <taxon>Pezizomycotina</taxon>
        <taxon>Eurotiomycetes</taxon>
        <taxon>Eurotiomycetidae</taxon>
        <taxon>Eurotiales</taxon>
        <taxon>Thermoascaceae</taxon>
        <taxon>Paecilomyces</taxon>
    </lineage>
</organism>
<evidence type="ECO:0000313" key="1">
    <source>
        <dbReference type="EMBL" id="RWQ94007.1"/>
    </source>
</evidence>
<dbReference type="SUPFAM" id="SSF52540">
    <property type="entry name" value="P-loop containing nucleoside triphosphate hydrolases"/>
    <property type="match status" value="1"/>
</dbReference>
<evidence type="ECO:0000313" key="2">
    <source>
        <dbReference type="Proteomes" id="UP000283841"/>
    </source>
</evidence>
<reference evidence="1 2" key="1">
    <citation type="journal article" date="2018" name="Front. Microbiol.">
        <title>Genomic and genetic insights into a cosmopolitan fungus, Paecilomyces variotii (Eurotiales).</title>
        <authorList>
            <person name="Urquhart A.S."/>
            <person name="Mondo S.J."/>
            <person name="Makela M.R."/>
            <person name="Hane J.K."/>
            <person name="Wiebenga A."/>
            <person name="He G."/>
            <person name="Mihaltcheva S."/>
            <person name="Pangilinan J."/>
            <person name="Lipzen A."/>
            <person name="Barry K."/>
            <person name="de Vries R.P."/>
            <person name="Grigoriev I.V."/>
            <person name="Idnurm A."/>
        </authorList>
    </citation>
    <scope>NUCLEOTIDE SEQUENCE [LARGE SCALE GENOMIC DNA]</scope>
    <source>
        <strain evidence="1 2">CBS 101075</strain>
    </source>
</reference>
<dbReference type="VEuPathDB" id="FungiDB:C8Q69DRAFT_312507"/>
<evidence type="ECO:0008006" key="3">
    <source>
        <dbReference type="Google" id="ProtNLM"/>
    </source>
</evidence>
<name>A0A443HQC9_BYSSP</name>
<dbReference type="GeneID" id="39596549"/>
<dbReference type="STRING" id="264951.A0A443HQC9"/>
<dbReference type="AlphaFoldDB" id="A0A443HQC9"/>
<dbReference type="RefSeq" id="XP_028483652.1">
    <property type="nucleotide sequence ID" value="XM_028627272.1"/>
</dbReference>
<accession>A0A443HQC9</accession>
<comment type="caution">
    <text evidence="1">The sequence shown here is derived from an EMBL/GenBank/DDBJ whole genome shotgun (WGS) entry which is preliminary data.</text>
</comment>
<gene>
    <name evidence="1" type="ORF">C8Q69DRAFT_312507</name>
</gene>
<dbReference type="InterPro" id="IPR027417">
    <property type="entry name" value="P-loop_NTPase"/>
</dbReference>
<dbReference type="Gene3D" id="3.40.50.300">
    <property type="entry name" value="P-loop containing nucleotide triphosphate hydrolases"/>
    <property type="match status" value="1"/>
</dbReference>
<dbReference type="EMBL" id="RCNU01000008">
    <property type="protein sequence ID" value="RWQ94007.1"/>
    <property type="molecule type" value="Genomic_DNA"/>
</dbReference>
<sequence length="102" mass="12101">MVLICSYYVNSAGSNLQSLCRNVHLFDIPTSDRFVQQAIGRVRRLRQRRIMKVYDYFLENSFKTRQLTLNLNKLEHRWYAVILPSFGVYKFLSLLLESAPRI</sequence>